<proteinExistence type="predicted"/>
<dbReference type="PANTHER" id="PTHR43818:SF11">
    <property type="entry name" value="BCDNA.GH03377"/>
    <property type="match status" value="1"/>
</dbReference>
<dbReference type="RefSeq" id="WP_150418258.1">
    <property type="nucleotide sequence ID" value="NZ_VYRZ01000001.1"/>
</dbReference>
<organism evidence="3 4">
    <name type="scientific">Microbacterium radiodurans</name>
    <dbReference type="NCBI Taxonomy" id="661398"/>
    <lineage>
        <taxon>Bacteria</taxon>
        <taxon>Bacillati</taxon>
        <taxon>Actinomycetota</taxon>
        <taxon>Actinomycetes</taxon>
        <taxon>Micrococcales</taxon>
        <taxon>Microbacteriaceae</taxon>
        <taxon>Microbacterium</taxon>
    </lineage>
</organism>
<dbReference type="InterPro" id="IPR000683">
    <property type="entry name" value="Gfo/Idh/MocA-like_OxRdtase_N"/>
</dbReference>
<accession>A0A5J5IUV3</accession>
<sequence>MTHPITTIALVGVHGYGAVHLANLRRLGDRVRLIAVADPVPPAAGELPDRTRVFGDLTGLLAAADRGDIDRIDVVIVATPLHTHAALAATVLARGIDLYLEKPPVVSSSDFAALSDAAAASGARVQVGFQSLGSLALPALAADRFDIGAIQAVGAVGLWARDAAYWKRSRWAGRRELDGVAVVDGVVTNPLAHATATALAIAGATGARDVTQVTTDLYRANEIEGDDTSLVRVSTTAGIRVTSGLTLCAPEQVEPWVVVRGTRGAARFFYTADVVEAGGVREDFGRVDLLENLLDHRDVGTPLLAPLAATGAFVRVADAVRRTTPHPIDPEHLSFVGEGDARRPVVAGIVEGIERAVDAAATFAELHLPFAAADSGRVLATLRGRADGGAIAALRDGAGTAASSSPRPYLHPITTPGGVVVSDHHPIDHDWHLGLSVTLQDVDGANFWGGRTYTPGRDYIWRGDQGRIETASLTASDSTVDAVLRWVGPDGAPVLAEERTMNVTASDDRHATVDLTFTLAPAGERTVSLGSPGSNGRVGGGYGGLSWRLPACSDVDVRTADARGEDGVHGTASGWLAWSGVFSGAEATVGLAPLDEASRRDPWFVRVAGYPGIGASLAWAAPVETSAAEPVRRSYRLLVADGRLADDDVVRMLRV</sequence>
<protein>
    <recommendedName>
        <fullName evidence="2">Gfo/Idh/MocA-like oxidoreductase N-terminal domain-containing protein</fullName>
    </recommendedName>
</protein>
<evidence type="ECO:0000259" key="2">
    <source>
        <dbReference type="Pfam" id="PF01408"/>
    </source>
</evidence>
<dbReference type="OrthoDB" id="9812981at2"/>
<evidence type="ECO:0000256" key="1">
    <source>
        <dbReference type="ARBA" id="ARBA00023002"/>
    </source>
</evidence>
<dbReference type="Pfam" id="PF14100">
    <property type="entry name" value="DUF6807"/>
    <property type="match status" value="1"/>
</dbReference>
<gene>
    <name evidence="3" type="ORF">F6B42_03910</name>
</gene>
<dbReference type="Pfam" id="PF01408">
    <property type="entry name" value="GFO_IDH_MocA"/>
    <property type="match status" value="1"/>
</dbReference>
<feature type="domain" description="Gfo/Idh/MocA-like oxidoreductase N-terminal" evidence="2">
    <location>
        <begin position="8"/>
        <end position="129"/>
    </location>
</feature>
<dbReference type="GO" id="GO:0000166">
    <property type="term" value="F:nucleotide binding"/>
    <property type="evidence" value="ECO:0007669"/>
    <property type="project" value="InterPro"/>
</dbReference>
<dbReference type="Gene3D" id="3.30.360.10">
    <property type="entry name" value="Dihydrodipicolinate Reductase, domain 2"/>
    <property type="match status" value="1"/>
</dbReference>
<dbReference type="AlphaFoldDB" id="A0A5J5IUV3"/>
<name>A0A5J5IUV3_9MICO</name>
<dbReference type="PANTHER" id="PTHR43818">
    <property type="entry name" value="BCDNA.GH03377"/>
    <property type="match status" value="1"/>
</dbReference>
<dbReference type="SUPFAM" id="SSF55347">
    <property type="entry name" value="Glyceraldehyde-3-phosphate dehydrogenase-like, C-terminal domain"/>
    <property type="match status" value="1"/>
</dbReference>
<dbReference type="Gene3D" id="3.40.50.720">
    <property type="entry name" value="NAD(P)-binding Rossmann-like Domain"/>
    <property type="match status" value="1"/>
</dbReference>
<dbReference type="EMBL" id="VYRZ01000001">
    <property type="protein sequence ID" value="KAA9089627.1"/>
    <property type="molecule type" value="Genomic_DNA"/>
</dbReference>
<dbReference type="Proteomes" id="UP000327039">
    <property type="component" value="Unassembled WGS sequence"/>
</dbReference>
<dbReference type="InterPro" id="IPR050463">
    <property type="entry name" value="Gfo/Idh/MocA_oxidrdct_glycsds"/>
</dbReference>
<dbReference type="GO" id="GO:0016491">
    <property type="term" value="F:oxidoreductase activity"/>
    <property type="evidence" value="ECO:0007669"/>
    <property type="project" value="UniProtKB-KW"/>
</dbReference>
<dbReference type="SUPFAM" id="SSF51735">
    <property type="entry name" value="NAD(P)-binding Rossmann-fold domains"/>
    <property type="match status" value="1"/>
</dbReference>
<comment type="caution">
    <text evidence="3">The sequence shown here is derived from an EMBL/GenBank/DDBJ whole genome shotgun (WGS) entry which is preliminary data.</text>
</comment>
<keyword evidence="1" id="KW-0560">Oxidoreductase</keyword>
<dbReference type="InterPro" id="IPR036291">
    <property type="entry name" value="NAD(P)-bd_dom_sf"/>
</dbReference>
<dbReference type="InterPro" id="IPR029475">
    <property type="entry name" value="DUF6807"/>
</dbReference>
<keyword evidence="4" id="KW-1185">Reference proteome</keyword>
<reference evidence="4" key="1">
    <citation type="submission" date="2019-09" db="EMBL/GenBank/DDBJ databases">
        <title>Mumia zhuanghuii sp. nov. isolated from the intestinal contents of plateau pika (Ochotona curzoniae) in the Qinghai-Tibet plateau of China.</title>
        <authorList>
            <person name="Tian Z."/>
        </authorList>
    </citation>
    <scope>NUCLEOTIDE SEQUENCE [LARGE SCALE GENOMIC DNA]</scope>
    <source>
        <strain evidence="4">DSM 25564</strain>
    </source>
</reference>
<evidence type="ECO:0000313" key="4">
    <source>
        <dbReference type="Proteomes" id="UP000327039"/>
    </source>
</evidence>
<evidence type="ECO:0000313" key="3">
    <source>
        <dbReference type="EMBL" id="KAA9089627.1"/>
    </source>
</evidence>